<gene>
    <name evidence="2" type="ORF">SAMN05216302_100555</name>
</gene>
<sequence length="161" mass="18203">MDWQFLQLLLLIITANGAPIMLRFLARNRMIYPVDFGYVFFDNKRLLGNSKTWRGLIVAIATTSLFALLLGYSIETGLLIASGAMSGDLLSSFVKRRLGMRPSSMAPFLDQIPESLFPALLVMQAFDLTALNILYLVSLFVIFELTVSRLLYEIGIRKRPY</sequence>
<feature type="transmembrane region" description="Helical" evidence="1">
    <location>
        <begin position="6"/>
        <end position="26"/>
    </location>
</feature>
<keyword evidence="3" id="KW-1185">Reference proteome</keyword>
<dbReference type="STRING" id="52441.SAMN05216302_100555"/>
<accession>A0A1I3Z2K7</accession>
<keyword evidence="1" id="KW-1133">Transmembrane helix</keyword>
<dbReference type="PANTHER" id="PTHR39650">
    <property type="entry name" value="CDP-ARCHAEOL SYNTHASE"/>
    <property type="match status" value="1"/>
</dbReference>
<reference evidence="3" key="1">
    <citation type="submission" date="2016-10" db="EMBL/GenBank/DDBJ databases">
        <authorList>
            <person name="Varghese N."/>
            <person name="Submissions S."/>
        </authorList>
    </citation>
    <scope>NUCLEOTIDE SEQUENCE [LARGE SCALE GENOMIC DNA]</scope>
    <source>
        <strain evidence="3">Nm69</strain>
    </source>
</reference>
<keyword evidence="1" id="KW-0472">Membrane</keyword>
<evidence type="ECO:0000313" key="2">
    <source>
        <dbReference type="EMBL" id="SFK38302.1"/>
    </source>
</evidence>
<organism evidence="2 3">
    <name type="scientific">Nitrosomonas aestuarii</name>
    <dbReference type="NCBI Taxonomy" id="52441"/>
    <lineage>
        <taxon>Bacteria</taxon>
        <taxon>Pseudomonadati</taxon>
        <taxon>Pseudomonadota</taxon>
        <taxon>Betaproteobacteria</taxon>
        <taxon>Nitrosomonadales</taxon>
        <taxon>Nitrosomonadaceae</taxon>
        <taxon>Nitrosomonas</taxon>
    </lineage>
</organism>
<dbReference type="InterPro" id="IPR032690">
    <property type="entry name" value="CarS"/>
</dbReference>
<evidence type="ECO:0000313" key="3">
    <source>
        <dbReference type="Proteomes" id="UP000199533"/>
    </source>
</evidence>
<keyword evidence="1" id="KW-0812">Transmembrane</keyword>
<feature type="transmembrane region" description="Helical" evidence="1">
    <location>
        <begin position="132"/>
        <end position="152"/>
    </location>
</feature>
<dbReference type="EMBL" id="FOSP01000005">
    <property type="protein sequence ID" value="SFK38302.1"/>
    <property type="molecule type" value="Genomic_DNA"/>
</dbReference>
<evidence type="ECO:0000256" key="1">
    <source>
        <dbReference type="SAM" id="Phobius"/>
    </source>
</evidence>
<name>A0A1I3Z2K7_9PROT</name>
<protein>
    <submittedName>
        <fullName evidence="2">CDP-2,3-bis-(O-geranylgeranyl)-sn-glycerol synthase</fullName>
    </submittedName>
</protein>
<feature type="transmembrane region" description="Helical" evidence="1">
    <location>
        <begin position="53"/>
        <end position="72"/>
    </location>
</feature>
<dbReference type="AlphaFoldDB" id="A0A1I3Z2K7"/>
<dbReference type="Pfam" id="PF01864">
    <property type="entry name" value="CarS-like"/>
    <property type="match status" value="2"/>
</dbReference>
<dbReference type="PANTHER" id="PTHR39650:SF1">
    <property type="entry name" value="CDP-ARCHAEOL SYNTHASE"/>
    <property type="match status" value="1"/>
</dbReference>
<dbReference type="Proteomes" id="UP000199533">
    <property type="component" value="Unassembled WGS sequence"/>
</dbReference>
<dbReference type="RefSeq" id="WP_090697569.1">
    <property type="nucleotide sequence ID" value="NZ_FOSP01000005.1"/>
</dbReference>
<proteinExistence type="predicted"/>
<dbReference type="OrthoDB" id="8850121at2"/>